<feature type="binding site" evidence="14">
    <location>
        <begin position="285"/>
        <end position="292"/>
    </location>
    <ligand>
        <name>ATP</name>
        <dbReference type="ChEBI" id="CHEBI:30616"/>
    </ligand>
</feature>
<dbReference type="InterPro" id="IPR027417">
    <property type="entry name" value="P-loop_NTPase"/>
</dbReference>
<evidence type="ECO:0000256" key="14">
    <source>
        <dbReference type="HAMAP-Rule" id="MF_02206"/>
    </source>
</evidence>
<feature type="short sequence motif" description="DEAH box" evidence="14">
    <location>
        <begin position="463"/>
        <end position="466"/>
    </location>
</feature>
<name>A0A1R1QFP9_9BACI</name>
<dbReference type="InterPro" id="IPR006054">
    <property type="entry name" value="DnaQ"/>
</dbReference>
<evidence type="ECO:0000256" key="12">
    <source>
        <dbReference type="ARBA" id="ARBA00023235"/>
    </source>
</evidence>
<keyword evidence="2 14" id="KW-0540">Nuclease</keyword>
<proteinExistence type="inferred from homology"/>
<evidence type="ECO:0000256" key="4">
    <source>
        <dbReference type="ARBA" id="ARBA00022741"/>
    </source>
</evidence>
<accession>A0A1R1S2R7</accession>
<feature type="domain" description="Helicase ATP-binding" evidence="16">
    <location>
        <begin position="250"/>
        <end position="511"/>
    </location>
</feature>
<accession>A0A1R1QFP9</accession>
<dbReference type="InterPro" id="IPR045028">
    <property type="entry name" value="DinG/Rad3-like"/>
</dbReference>
<evidence type="ECO:0000256" key="1">
    <source>
        <dbReference type="ARBA" id="ARBA00001966"/>
    </source>
</evidence>
<protein>
    <recommendedName>
        <fullName evidence="14 15">3'-5' exonuclease DinG</fullName>
        <ecNumber evidence="14 15">3.1.-.-</ecNumber>
    </recommendedName>
</protein>
<dbReference type="GO" id="GO:0046872">
    <property type="term" value="F:metal ion binding"/>
    <property type="evidence" value="ECO:0007669"/>
    <property type="project" value="UniProtKB-KW"/>
</dbReference>
<dbReference type="CDD" id="cd06127">
    <property type="entry name" value="DEDDh"/>
    <property type="match status" value="1"/>
</dbReference>
<dbReference type="GO" id="GO:0016818">
    <property type="term" value="F:hydrolase activity, acting on acid anhydrides, in phosphorus-containing anhydrides"/>
    <property type="evidence" value="ECO:0007669"/>
    <property type="project" value="InterPro"/>
</dbReference>
<keyword evidence="18" id="KW-1185">Reference proteome</keyword>
<dbReference type="Pfam" id="PF00929">
    <property type="entry name" value="RNase_T"/>
    <property type="match status" value="1"/>
</dbReference>
<dbReference type="Proteomes" id="UP000187367">
    <property type="component" value="Unassembled WGS sequence"/>
</dbReference>
<dbReference type="GO" id="GO:0008408">
    <property type="term" value="F:3'-5' exonuclease activity"/>
    <property type="evidence" value="ECO:0007669"/>
    <property type="project" value="UniProtKB-UniRule"/>
</dbReference>
<dbReference type="PANTHER" id="PTHR11472:SF34">
    <property type="entry name" value="REGULATOR OF TELOMERE ELONGATION HELICASE 1"/>
    <property type="match status" value="1"/>
</dbReference>
<dbReference type="Gene3D" id="3.30.420.10">
    <property type="entry name" value="Ribonuclease H-like superfamily/Ribonuclease H"/>
    <property type="match status" value="1"/>
</dbReference>
<comment type="similarity">
    <text evidence="14 15">Belongs to the helicase family. DinG subfamily. Type 2 sub-subfamily.</text>
</comment>
<dbReference type="GO" id="GO:0043139">
    <property type="term" value="F:5'-3' DNA helicase activity"/>
    <property type="evidence" value="ECO:0007669"/>
    <property type="project" value="UniProtKB-EC"/>
</dbReference>
<dbReference type="InterPro" id="IPR010614">
    <property type="entry name" value="RAD3-like_helicase_DEAD"/>
</dbReference>
<dbReference type="SMART" id="SM00491">
    <property type="entry name" value="HELICc2"/>
    <property type="match status" value="1"/>
</dbReference>
<evidence type="ECO:0000256" key="5">
    <source>
        <dbReference type="ARBA" id="ARBA00022801"/>
    </source>
</evidence>
<dbReference type="GO" id="GO:0051536">
    <property type="term" value="F:iron-sulfur cluster binding"/>
    <property type="evidence" value="ECO:0007669"/>
    <property type="project" value="UniProtKB-KW"/>
</dbReference>
<dbReference type="InterPro" id="IPR006555">
    <property type="entry name" value="ATP-dep_Helicase_C"/>
</dbReference>
<evidence type="ECO:0000256" key="10">
    <source>
        <dbReference type="ARBA" id="ARBA00023014"/>
    </source>
</evidence>
<keyword evidence="4 14" id="KW-0547">Nucleotide-binding</keyword>
<dbReference type="GO" id="GO:0003887">
    <property type="term" value="F:DNA-directed DNA polymerase activity"/>
    <property type="evidence" value="ECO:0007669"/>
    <property type="project" value="InterPro"/>
</dbReference>
<dbReference type="AlphaFoldDB" id="A0A1R1QFP9"/>
<dbReference type="HAMAP" id="MF_02206">
    <property type="entry name" value="DinG_exonucl"/>
    <property type="match status" value="1"/>
</dbReference>
<dbReference type="InterPro" id="IPR011545">
    <property type="entry name" value="DEAD/DEAH_box_helicase_dom"/>
</dbReference>
<dbReference type="FunFam" id="3.30.420.10:FF:000045">
    <property type="entry name" value="3'-5' exonuclease DinG"/>
    <property type="match status" value="1"/>
</dbReference>
<evidence type="ECO:0000256" key="8">
    <source>
        <dbReference type="ARBA" id="ARBA00022840"/>
    </source>
</evidence>
<keyword evidence="3" id="KW-0479">Metal-binding</keyword>
<keyword evidence="12" id="KW-0413">Isomerase</keyword>
<comment type="catalytic activity">
    <reaction evidence="13">
        <text>ATP + H2O = ADP + phosphate + H(+)</text>
        <dbReference type="Rhea" id="RHEA:13065"/>
        <dbReference type="ChEBI" id="CHEBI:15377"/>
        <dbReference type="ChEBI" id="CHEBI:15378"/>
        <dbReference type="ChEBI" id="CHEBI:30616"/>
        <dbReference type="ChEBI" id="CHEBI:43474"/>
        <dbReference type="ChEBI" id="CHEBI:456216"/>
        <dbReference type="EC" id="5.6.2.3"/>
    </reaction>
</comment>
<dbReference type="Pfam" id="PF06733">
    <property type="entry name" value="DEAD_2"/>
    <property type="match status" value="1"/>
</dbReference>
<keyword evidence="11" id="KW-0238">DNA-binding</keyword>
<dbReference type="RefSeq" id="WP_076758944.1">
    <property type="nucleotide sequence ID" value="NZ_JARMMH010000015.1"/>
</dbReference>
<comment type="cofactor">
    <cofactor evidence="1">
        <name>[4Fe-4S] cluster</name>
        <dbReference type="ChEBI" id="CHEBI:49883"/>
    </cofactor>
</comment>
<keyword evidence="10" id="KW-0411">Iron-sulfur</keyword>
<evidence type="ECO:0000256" key="3">
    <source>
        <dbReference type="ARBA" id="ARBA00022723"/>
    </source>
</evidence>
<dbReference type="EMBL" id="MTJL01000030">
    <property type="protein sequence ID" value="OMI02814.1"/>
    <property type="molecule type" value="Genomic_DNA"/>
</dbReference>
<evidence type="ECO:0000256" key="9">
    <source>
        <dbReference type="ARBA" id="ARBA00023004"/>
    </source>
</evidence>
<dbReference type="OrthoDB" id="9803913at2"/>
<dbReference type="PROSITE" id="PS51193">
    <property type="entry name" value="HELICASE_ATP_BIND_2"/>
    <property type="match status" value="1"/>
</dbReference>
<gene>
    <name evidence="14 15" type="primary">dinG</name>
    <name evidence="17" type="ORF">BW143_15045</name>
</gene>
<dbReference type="Pfam" id="PF00270">
    <property type="entry name" value="DEAD"/>
    <property type="match status" value="1"/>
</dbReference>
<evidence type="ECO:0000256" key="2">
    <source>
        <dbReference type="ARBA" id="ARBA00022722"/>
    </source>
</evidence>
<reference evidence="17 18" key="1">
    <citation type="submission" date="2017-01" db="EMBL/GenBank/DDBJ databases">
        <title>Bacillus phylogenomics.</title>
        <authorList>
            <person name="Dunlap C."/>
        </authorList>
    </citation>
    <scope>NUCLEOTIDE SEQUENCE [LARGE SCALE GENOMIC DNA]</scope>
    <source>
        <strain evidence="17 18">NRRL B-41282</strain>
    </source>
</reference>
<keyword evidence="6 17" id="KW-0347">Helicase</keyword>
<evidence type="ECO:0000256" key="7">
    <source>
        <dbReference type="ARBA" id="ARBA00022839"/>
    </source>
</evidence>
<evidence type="ECO:0000256" key="6">
    <source>
        <dbReference type="ARBA" id="ARBA00022806"/>
    </source>
</evidence>
<dbReference type="InterPro" id="IPR013520">
    <property type="entry name" value="Ribonucl_H"/>
</dbReference>
<dbReference type="InterPro" id="IPR006310">
    <property type="entry name" value="DinG"/>
</dbReference>
<dbReference type="SUPFAM" id="SSF52540">
    <property type="entry name" value="P-loop containing nucleoside triphosphate hydrolases"/>
    <property type="match status" value="1"/>
</dbReference>
<evidence type="ECO:0000313" key="18">
    <source>
        <dbReference type="Proteomes" id="UP000187367"/>
    </source>
</evidence>
<evidence type="ECO:0000313" key="17">
    <source>
        <dbReference type="EMBL" id="OMI02814.1"/>
    </source>
</evidence>
<keyword evidence="7 14" id="KW-0269">Exonuclease</keyword>
<evidence type="ECO:0000256" key="15">
    <source>
        <dbReference type="RuleBase" id="RU364106"/>
    </source>
</evidence>
<dbReference type="InterPro" id="IPR012337">
    <property type="entry name" value="RNaseH-like_sf"/>
</dbReference>
<evidence type="ECO:0000256" key="13">
    <source>
        <dbReference type="ARBA" id="ARBA00048954"/>
    </source>
</evidence>
<comment type="caution">
    <text evidence="17">The sequence shown here is derived from an EMBL/GenBank/DDBJ whole genome shotgun (WGS) entry which is preliminary data.</text>
</comment>
<dbReference type="SMART" id="SM00479">
    <property type="entry name" value="EXOIII"/>
    <property type="match status" value="1"/>
</dbReference>
<organism evidence="17 18">
    <name type="scientific">Bacillus swezeyi</name>
    <dbReference type="NCBI Taxonomy" id="1925020"/>
    <lineage>
        <taxon>Bacteria</taxon>
        <taxon>Bacillati</taxon>
        <taxon>Bacillota</taxon>
        <taxon>Bacilli</taxon>
        <taxon>Bacillales</taxon>
        <taxon>Bacillaceae</taxon>
        <taxon>Bacillus</taxon>
    </lineage>
</organism>
<keyword evidence="5 14" id="KW-0378">Hydrolase</keyword>
<dbReference type="InterPro" id="IPR014001">
    <property type="entry name" value="Helicase_ATP-bd"/>
</dbReference>
<dbReference type="InterPro" id="IPR036397">
    <property type="entry name" value="RNaseH_sf"/>
</dbReference>
<dbReference type="GO" id="GO:0006260">
    <property type="term" value="P:DNA replication"/>
    <property type="evidence" value="ECO:0007669"/>
    <property type="project" value="InterPro"/>
</dbReference>
<dbReference type="NCBIfam" id="TIGR00573">
    <property type="entry name" value="dnaq"/>
    <property type="match status" value="1"/>
</dbReference>
<dbReference type="InterPro" id="IPR014013">
    <property type="entry name" value="Helic_SF1/SF2_ATP-bd_DinG/Rad3"/>
</dbReference>
<sequence>MNNQRYVVIDVETTGNSPKKGDKIIQIAAVVIENGQITERFSKYINPNQPIPAFIEQLTGITNEMVEHEEPFSAIAEDIYRLLNNSCFIAHNIHFDLGFVEYELKRAGFGELECDVLDTVELARIVFPRFDGYKLTELSEELKLEHENPHRADSDAEVTAFIFLHMIDRLKQLPLPVLKAIRRLSWHLISDAQELLDSLIIEKDSRTDLEAGYIKVGSFVIKAPESIHEEPEEEGRSVKKDTLIWEEAGGLSSLQKHFENREGQTKMMKEVWTAFDNHEHALIEAATGIGKTLGYLVPAAVHAKQTGKPVVISTFTTLLQQQILNRDIPLMVKIFPFPVKAAVLKGRSHYLCIRKFEHILHEDDDNYDAVLAKAQILVWLTDTETGDLSEINLPSGGKRLWDRIAYDHQSFARTHPIRELCFYERAKEKAKQADMIITNHALLLTGEASQRVHTVDADTFIIDEAHHFERVAGEQYGTRADYVSLHKKLMQLGTLKQKGLLKRAERLFRSAGISADSFFQMDERLSLLFEESDMFFTAVHSFVKRRKPKNDLNRLLYKVGPENENRAWNRLVEGARRLCSMLFDMHELFVEQMENLDEKSMSFTSRQAFLLEEYQSCMNHLKKYGEKLGRLFFEHVKDEVVWIEIDAKGAKNAASVYAQPLDAGEMLADRFFTEKKSVVMTSATLVVENSFSYMIKKLGLSDFYPRTLQIESPFSYDKRMKIMIPKDISPIKNDQSEDYIHDVALYIKLLAKQQNAKALVLFTSHDMLRAVYHALKNEADFPCQLLAQGVSGGSPAKVMKLFKSYQHAVLLGTNHFWEGVDFPGDELTTLVIARLPFRPPDHPVESAKCERAKRRGESPFQAVSLPEAVLAFRQGIGRLLRSEEDSGTVVILDRRIRTSSYGRVFMKALPPAPVEEPTFLEMEAYISGLNVKKPH</sequence>
<dbReference type="GO" id="GO:0003677">
    <property type="term" value="F:DNA binding"/>
    <property type="evidence" value="ECO:0007669"/>
    <property type="project" value="UniProtKB-KW"/>
</dbReference>
<evidence type="ECO:0000259" key="16">
    <source>
        <dbReference type="PROSITE" id="PS51193"/>
    </source>
</evidence>
<dbReference type="NCBIfam" id="NF005981">
    <property type="entry name" value="PRK08074.1"/>
    <property type="match status" value="1"/>
</dbReference>
<comment type="function">
    <text evidence="14 15">3'-5' exonuclease.</text>
</comment>
<dbReference type="PANTHER" id="PTHR11472">
    <property type="entry name" value="DNA REPAIR DEAD HELICASE RAD3/XP-D SUBFAMILY MEMBER"/>
    <property type="match status" value="1"/>
</dbReference>
<dbReference type="EC" id="3.1.-.-" evidence="14 15"/>
<dbReference type="Pfam" id="PF13307">
    <property type="entry name" value="Helicase_C_2"/>
    <property type="match status" value="1"/>
</dbReference>
<dbReference type="GO" id="GO:0005524">
    <property type="term" value="F:ATP binding"/>
    <property type="evidence" value="ECO:0007669"/>
    <property type="project" value="UniProtKB-UniRule"/>
</dbReference>
<keyword evidence="8 14" id="KW-0067">ATP-binding</keyword>
<keyword evidence="9" id="KW-0408">Iron</keyword>
<dbReference type="SUPFAM" id="SSF53098">
    <property type="entry name" value="Ribonuclease H-like"/>
    <property type="match status" value="1"/>
</dbReference>
<dbReference type="NCBIfam" id="TIGR01407">
    <property type="entry name" value="dinG_rel"/>
    <property type="match status" value="1"/>
</dbReference>
<dbReference type="Gene3D" id="3.40.50.300">
    <property type="entry name" value="P-loop containing nucleotide triphosphate hydrolases"/>
    <property type="match status" value="2"/>
</dbReference>
<dbReference type="SMART" id="SM00487">
    <property type="entry name" value="DEXDc"/>
    <property type="match status" value="1"/>
</dbReference>
<evidence type="ECO:0000256" key="11">
    <source>
        <dbReference type="ARBA" id="ARBA00023125"/>
    </source>
</evidence>